<dbReference type="InParanoid" id="B4LTM1"/>
<dbReference type="InterPro" id="IPR019087">
    <property type="entry name" value="Med15_N"/>
</dbReference>
<evidence type="ECO:0000313" key="16">
    <source>
        <dbReference type="Proteomes" id="UP000008792"/>
    </source>
</evidence>
<dbReference type="HOGENOM" id="CLU_011336_0_0_1"/>
<dbReference type="GO" id="GO:0005634">
    <property type="term" value="C:nucleus"/>
    <property type="evidence" value="ECO:0007669"/>
    <property type="project" value="UniProtKB-SubCell"/>
</dbReference>
<feature type="domain" description="ARC105/Med15 mediator subunit C-terminal" evidence="14">
    <location>
        <begin position="585"/>
        <end position="693"/>
    </location>
</feature>
<name>B4LTM1_DROVI</name>
<dbReference type="FunFam" id="1.10.246.20:FF:000002">
    <property type="entry name" value="Mediator of RNA polymerase II transcription subunit 15"/>
    <property type="match status" value="1"/>
</dbReference>
<dbReference type="AlphaFoldDB" id="B4LTM1"/>
<dbReference type="FunCoup" id="B4LTM1">
    <property type="interactions" value="1854"/>
</dbReference>
<evidence type="ECO:0000256" key="10">
    <source>
        <dbReference type="RuleBase" id="RU364148"/>
    </source>
</evidence>
<dbReference type="SMR" id="B4LTM1"/>
<dbReference type="Pfam" id="PF09606">
    <property type="entry name" value="Med15_N"/>
    <property type="match status" value="1"/>
</dbReference>
<evidence type="ECO:0000259" key="14">
    <source>
        <dbReference type="Pfam" id="PF21539"/>
    </source>
</evidence>
<evidence type="ECO:0000256" key="4">
    <source>
        <dbReference type="ARBA" id="ARBA00019613"/>
    </source>
</evidence>
<dbReference type="PANTHER" id="PTHR31804:SF3">
    <property type="entry name" value="MEDIATOR OF RNA POLYMERASE II TRANSCRIPTION SUBUNIT 15"/>
    <property type="match status" value="1"/>
</dbReference>
<feature type="region of interest" description="Disordered" evidence="11">
    <location>
        <begin position="120"/>
        <end position="146"/>
    </location>
</feature>
<keyword evidence="5 10" id="KW-0805">Transcription regulation</keyword>
<evidence type="ECO:0000256" key="3">
    <source>
        <dbReference type="ARBA" id="ARBA00011837"/>
    </source>
</evidence>
<evidence type="ECO:0000256" key="7">
    <source>
        <dbReference type="ARBA" id="ARBA00023163"/>
    </source>
</evidence>
<feature type="region of interest" description="Disordered" evidence="11">
    <location>
        <begin position="345"/>
        <end position="374"/>
    </location>
</feature>
<dbReference type="InterPro" id="IPR048385">
    <property type="entry name" value="Med15_central"/>
</dbReference>
<comment type="function">
    <text evidence="10">Component of the Mediator complex, a coactivator involved in the regulated transcription of nearly all RNA polymerase II-dependent genes. Mediator functions as a bridge to convey information from gene-specific regulatory proteins to the basal RNA polymerase II transcription machinery. Mediator is recruited to promoters by direct interactions with regulatory proteins and serves as a scaffold for the assembly of a functional preinitiation complex with RNA polymerase II and the general transcription factors.</text>
</comment>
<evidence type="ECO:0000256" key="5">
    <source>
        <dbReference type="ARBA" id="ARBA00023015"/>
    </source>
</evidence>
<dbReference type="EMBL" id="CH940649">
    <property type="protein sequence ID" value="EDW64994.2"/>
    <property type="molecule type" value="Genomic_DNA"/>
</dbReference>
<evidence type="ECO:0000256" key="6">
    <source>
        <dbReference type="ARBA" id="ARBA00023159"/>
    </source>
</evidence>
<dbReference type="InterPro" id="IPR048386">
    <property type="entry name" value="Med15_C"/>
</dbReference>
<dbReference type="Gene3D" id="1.10.246.20">
    <property type="entry name" value="Coactivator CBP, KIX domain"/>
    <property type="match status" value="1"/>
</dbReference>
<keyword evidence="16" id="KW-1185">Reference proteome</keyword>
<keyword evidence="8 10" id="KW-0539">Nucleus</keyword>
<dbReference type="Proteomes" id="UP000008792">
    <property type="component" value="Unassembled WGS sequence"/>
</dbReference>
<dbReference type="Pfam" id="PF21538">
    <property type="entry name" value="Med15_M"/>
    <property type="match status" value="1"/>
</dbReference>
<proteinExistence type="inferred from homology"/>
<dbReference type="PANTHER" id="PTHR31804">
    <property type="entry name" value="MEDIATOR OF RNA POLYMERASE II TRANSCRIPTION SUBUNIT 15"/>
    <property type="match status" value="1"/>
</dbReference>
<feature type="domain" description="ARC105/Med15 mediator subunit central" evidence="13">
    <location>
        <begin position="446"/>
        <end position="556"/>
    </location>
</feature>
<evidence type="ECO:0000256" key="8">
    <source>
        <dbReference type="ARBA" id="ARBA00023242"/>
    </source>
</evidence>
<accession>B4LTM1</accession>
<dbReference type="eggNOG" id="KOG4274">
    <property type="taxonomic scope" value="Eukaryota"/>
</dbReference>
<comment type="similarity">
    <text evidence="2 10">Belongs to the Mediator complex subunit 15 family.</text>
</comment>
<dbReference type="GO" id="GO:0006355">
    <property type="term" value="P:regulation of DNA-templated transcription"/>
    <property type="evidence" value="ECO:0007669"/>
    <property type="project" value="InterPro"/>
</dbReference>
<reference evidence="15 16" key="1">
    <citation type="journal article" date="2007" name="Nature">
        <title>Evolution of genes and genomes on the Drosophila phylogeny.</title>
        <authorList>
            <consortium name="Drosophila 12 Genomes Consortium"/>
            <person name="Clark A.G."/>
            <person name="Eisen M.B."/>
            <person name="Smith D.R."/>
            <person name="Bergman C.M."/>
            <person name="Oliver B."/>
            <person name="Markow T.A."/>
            <person name="Kaufman T.C."/>
            <person name="Kellis M."/>
            <person name="Gelbart W."/>
            <person name="Iyer V.N."/>
            <person name="Pollard D.A."/>
            <person name="Sackton T.B."/>
            <person name="Larracuente A.M."/>
            <person name="Singh N.D."/>
            <person name="Abad J.P."/>
            <person name="Abt D.N."/>
            <person name="Adryan B."/>
            <person name="Aguade M."/>
            <person name="Akashi H."/>
            <person name="Anderson W.W."/>
            <person name="Aquadro C.F."/>
            <person name="Ardell D.H."/>
            <person name="Arguello R."/>
            <person name="Artieri C.G."/>
            <person name="Barbash D.A."/>
            <person name="Barker D."/>
            <person name="Barsanti P."/>
            <person name="Batterham P."/>
            <person name="Batzoglou S."/>
            <person name="Begun D."/>
            <person name="Bhutkar A."/>
            <person name="Blanco E."/>
            <person name="Bosak S.A."/>
            <person name="Bradley R.K."/>
            <person name="Brand A.D."/>
            <person name="Brent M.R."/>
            <person name="Brooks A.N."/>
            <person name="Brown R.H."/>
            <person name="Butlin R.K."/>
            <person name="Caggese C."/>
            <person name="Calvi B.R."/>
            <person name="Bernardo de Carvalho A."/>
            <person name="Caspi A."/>
            <person name="Castrezana S."/>
            <person name="Celniker S.E."/>
            <person name="Chang J.L."/>
            <person name="Chapple C."/>
            <person name="Chatterji S."/>
            <person name="Chinwalla A."/>
            <person name="Civetta A."/>
            <person name="Clifton S.W."/>
            <person name="Comeron J.M."/>
            <person name="Costello J.C."/>
            <person name="Coyne J.A."/>
            <person name="Daub J."/>
            <person name="David R.G."/>
            <person name="Delcher A.L."/>
            <person name="Delehaunty K."/>
            <person name="Do C.B."/>
            <person name="Ebling H."/>
            <person name="Edwards K."/>
            <person name="Eickbush T."/>
            <person name="Evans J.D."/>
            <person name="Filipski A."/>
            <person name="Findeiss S."/>
            <person name="Freyhult E."/>
            <person name="Fulton L."/>
            <person name="Fulton R."/>
            <person name="Garcia A.C."/>
            <person name="Gardiner A."/>
            <person name="Garfield D.A."/>
            <person name="Garvin B.E."/>
            <person name="Gibson G."/>
            <person name="Gilbert D."/>
            <person name="Gnerre S."/>
            <person name="Godfrey J."/>
            <person name="Good R."/>
            <person name="Gotea V."/>
            <person name="Gravely B."/>
            <person name="Greenberg A.J."/>
            <person name="Griffiths-Jones S."/>
            <person name="Gross S."/>
            <person name="Guigo R."/>
            <person name="Gustafson E.A."/>
            <person name="Haerty W."/>
            <person name="Hahn M.W."/>
            <person name="Halligan D.L."/>
            <person name="Halpern A.L."/>
            <person name="Halter G.M."/>
            <person name="Han M.V."/>
            <person name="Heger A."/>
            <person name="Hillier L."/>
            <person name="Hinrichs A.S."/>
            <person name="Holmes I."/>
            <person name="Hoskins R.A."/>
            <person name="Hubisz M.J."/>
            <person name="Hultmark D."/>
            <person name="Huntley M.A."/>
            <person name="Jaffe D.B."/>
            <person name="Jagadeeshan S."/>
            <person name="Jeck W.R."/>
            <person name="Johnson J."/>
            <person name="Jones C.D."/>
            <person name="Jordan W.C."/>
            <person name="Karpen G.H."/>
            <person name="Kataoka E."/>
            <person name="Keightley P.D."/>
            <person name="Kheradpour P."/>
            <person name="Kirkness E.F."/>
            <person name="Koerich L.B."/>
            <person name="Kristiansen K."/>
            <person name="Kudrna D."/>
            <person name="Kulathinal R.J."/>
            <person name="Kumar S."/>
            <person name="Kwok R."/>
            <person name="Lander E."/>
            <person name="Langley C.H."/>
            <person name="Lapoint R."/>
            <person name="Lazzaro B.P."/>
            <person name="Lee S.J."/>
            <person name="Levesque L."/>
            <person name="Li R."/>
            <person name="Lin C.F."/>
            <person name="Lin M.F."/>
            <person name="Lindblad-Toh K."/>
            <person name="Llopart A."/>
            <person name="Long M."/>
            <person name="Low L."/>
            <person name="Lozovsky E."/>
            <person name="Lu J."/>
            <person name="Luo M."/>
            <person name="Machado C.A."/>
            <person name="Makalowski W."/>
            <person name="Marzo M."/>
            <person name="Matsuda M."/>
            <person name="Matzkin L."/>
            <person name="McAllister B."/>
            <person name="McBride C.S."/>
            <person name="McKernan B."/>
            <person name="McKernan K."/>
            <person name="Mendez-Lago M."/>
            <person name="Minx P."/>
            <person name="Mollenhauer M.U."/>
            <person name="Montooth K."/>
            <person name="Mount S.M."/>
            <person name="Mu X."/>
            <person name="Myers E."/>
            <person name="Negre B."/>
            <person name="Newfeld S."/>
            <person name="Nielsen R."/>
            <person name="Noor M.A."/>
            <person name="O'Grady P."/>
            <person name="Pachter L."/>
            <person name="Papaceit M."/>
            <person name="Parisi M.J."/>
            <person name="Parisi M."/>
            <person name="Parts L."/>
            <person name="Pedersen J.S."/>
            <person name="Pesole G."/>
            <person name="Phillippy A.M."/>
            <person name="Ponting C.P."/>
            <person name="Pop M."/>
            <person name="Porcelli D."/>
            <person name="Powell J.R."/>
            <person name="Prohaska S."/>
            <person name="Pruitt K."/>
            <person name="Puig M."/>
            <person name="Quesneville H."/>
            <person name="Ram K.R."/>
            <person name="Rand D."/>
            <person name="Rasmussen M.D."/>
            <person name="Reed L.K."/>
            <person name="Reenan R."/>
            <person name="Reily A."/>
            <person name="Remington K.A."/>
            <person name="Rieger T.T."/>
            <person name="Ritchie M.G."/>
            <person name="Robin C."/>
            <person name="Rogers Y.H."/>
            <person name="Rohde C."/>
            <person name="Rozas J."/>
            <person name="Rubenfield M.J."/>
            <person name="Ruiz A."/>
            <person name="Russo S."/>
            <person name="Salzberg S.L."/>
            <person name="Sanchez-Gracia A."/>
            <person name="Saranga D.J."/>
            <person name="Sato H."/>
            <person name="Schaeffer S.W."/>
            <person name="Schatz M.C."/>
            <person name="Schlenke T."/>
            <person name="Schwartz R."/>
            <person name="Segarra C."/>
            <person name="Singh R.S."/>
            <person name="Sirot L."/>
            <person name="Sirota M."/>
            <person name="Sisneros N.B."/>
            <person name="Smith C.D."/>
            <person name="Smith T.F."/>
            <person name="Spieth J."/>
            <person name="Stage D.E."/>
            <person name="Stark A."/>
            <person name="Stephan W."/>
            <person name="Strausberg R.L."/>
            <person name="Strempel S."/>
            <person name="Sturgill D."/>
            <person name="Sutton G."/>
            <person name="Sutton G.G."/>
            <person name="Tao W."/>
            <person name="Teichmann S."/>
            <person name="Tobari Y.N."/>
            <person name="Tomimura Y."/>
            <person name="Tsolas J.M."/>
            <person name="Valente V.L."/>
            <person name="Venter E."/>
            <person name="Venter J.C."/>
            <person name="Vicario S."/>
            <person name="Vieira F.G."/>
            <person name="Vilella A.J."/>
            <person name="Villasante A."/>
            <person name="Walenz B."/>
            <person name="Wang J."/>
            <person name="Wasserman M."/>
            <person name="Watts T."/>
            <person name="Wilson D."/>
            <person name="Wilson R.K."/>
            <person name="Wing R.A."/>
            <person name="Wolfner M.F."/>
            <person name="Wong A."/>
            <person name="Wong G.K."/>
            <person name="Wu C.I."/>
            <person name="Wu G."/>
            <person name="Yamamoto D."/>
            <person name="Yang H.P."/>
            <person name="Yang S.P."/>
            <person name="Yorke J.A."/>
            <person name="Yoshida K."/>
            <person name="Zdobnov E."/>
            <person name="Zhang P."/>
            <person name="Zhang Y."/>
            <person name="Zimin A.V."/>
            <person name="Baldwin J."/>
            <person name="Abdouelleil A."/>
            <person name="Abdulkadir J."/>
            <person name="Abebe A."/>
            <person name="Abera B."/>
            <person name="Abreu J."/>
            <person name="Acer S.C."/>
            <person name="Aftuck L."/>
            <person name="Alexander A."/>
            <person name="An P."/>
            <person name="Anderson E."/>
            <person name="Anderson S."/>
            <person name="Arachi H."/>
            <person name="Azer M."/>
            <person name="Bachantsang P."/>
            <person name="Barry A."/>
            <person name="Bayul T."/>
            <person name="Berlin A."/>
            <person name="Bessette D."/>
            <person name="Bloom T."/>
            <person name="Blye J."/>
            <person name="Boguslavskiy L."/>
            <person name="Bonnet C."/>
            <person name="Boukhgalter B."/>
            <person name="Bourzgui I."/>
            <person name="Brown A."/>
            <person name="Cahill P."/>
            <person name="Channer S."/>
            <person name="Cheshatsang Y."/>
            <person name="Chuda L."/>
            <person name="Citroen M."/>
            <person name="Collymore A."/>
            <person name="Cooke P."/>
            <person name="Costello M."/>
            <person name="D'Aco K."/>
            <person name="Daza R."/>
            <person name="De Haan G."/>
            <person name="DeGray S."/>
            <person name="DeMaso C."/>
            <person name="Dhargay N."/>
            <person name="Dooley K."/>
            <person name="Dooley E."/>
            <person name="Doricent M."/>
            <person name="Dorje P."/>
            <person name="Dorjee K."/>
            <person name="Dupes A."/>
            <person name="Elong R."/>
            <person name="Falk J."/>
            <person name="Farina A."/>
            <person name="Faro S."/>
            <person name="Ferguson D."/>
            <person name="Fisher S."/>
            <person name="Foley C.D."/>
            <person name="Franke A."/>
            <person name="Friedrich D."/>
            <person name="Gadbois L."/>
            <person name="Gearin G."/>
            <person name="Gearin C.R."/>
            <person name="Giannoukos G."/>
            <person name="Goode T."/>
            <person name="Graham J."/>
            <person name="Grandbois E."/>
            <person name="Grewal S."/>
            <person name="Gyaltsen K."/>
            <person name="Hafez N."/>
            <person name="Hagos B."/>
            <person name="Hall J."/>
            <person name="Henson C."/>
            <person name="Hollinger A."/>
            <person name="Honan T."/>
            <person name="Huard M.D."/>
            <person name="Hughes L."/>
            <person name="Hurhula B."/>
            <person name="Husby M.E."/>
            <person name="Kamat A."/>
            <person name="Kanga B."/>
            <person name="Kashin S."/>
            <person name="Khazanovich D."/>
            <person name="Kisner P."/>
            <person name="Lance K."/>
            <person name="Lara M."/>
            <person name="Lee W."/>
            <person name="Lennon N."/>
            <person name="Letendre F."/>
            <person name="LeVine R."/>
            <person name="Lipovsky A."/>
            <person name="Liu X."/>
            <person name="Liu J."/>
            <person name="Liu S."/>
            <person name="Lokyitsang T."/>
            <person name="Lokyitsang Y."/>
            <person name="Lubonja R."/>
            <person name="Lui A."/>
            <person name="MacDonald P."/>
            <person name="Magnisalis V."/>
            <person name="Maru K."/>
            <person name="Matthews C."/>
            <person name="McCusker W."/>
            <person name="McDonough S."/>
            <person name="Mehta T."/>
            <person name="Meldrim J."/>
            <person name="Meneus L."/>
            <person name="Mihai O."/>
            <person name="Mihalev A."/>
            <person name="Mihova T."/>
            <person name="Mittelman R."/>
            <person name="Mlenga V."/>
            <person name="Montmayeur A."/>
            <person name="Mulrain L."/>
            <person name="Navidi A."/>
            <person name="Naylor J."/>
            <person name="Negash T."/>
            <person name="Nguyen T."/>
            <person name="Nguyen N."/>
            <person name="Nicol R."/>
            <person name="Norbu C."/>
            <person name="Norbu N."/>
            <person name="Novod N."/>
            <person name="O'Neill B."/>
            <person name="Osman S."/>
            <person name="Markiewicz E."/>
            <person name="Oyono O.L."/>
            <person name="Patti C."/>
            <person name="Phunkhang P."/>
            <person name="Pierre F."/>
            <person name="Priest M."/>
            <person name="Raghuraman S."/>
            <person name="Rege F."/>
            <person name="Reyes R."/>
            <person name="Rise C."/>
            <person name="Rogov P."/>
            <person name="Ross K."/>
            <person name="Ryan E."/>
            <person name="Settipalli S."/>
            <person name="Shea T."/>
            <person name="Sherpa N."/>
            <person name="Shi L."/>
            <person name="Shih D."/>
            <person name="Sparrow T."/>
            <person name="Spaulding J."/>
            <person name="Stalker J."/>
            <person name="Stange-Thomann N."/>
            <person name="Stavropoulos S."/>
            <person name="Stone C."/>
            <person name="Strader C."/>
            <person name="Tesfaye S."/>
            <person name="Thomson T."/>
            <person name="Thoulutsang Y."/>
            <person name="Thoulutsang D."/>
            <person name="Topham K."/>
            <person name="Topping I."/>
            <person name="Tsamla T."/>
            <person name="Vassiliev H."/>
            <person name="Vo A."/>
            <person name="Wangchuk T."/>
            <person name="Wangdi T."/>
            <person name="Weiand M."/>
            <person name="Wilkinson J."/>
            <person name="Wilson A."/>
            <person name="Yadav S."/>
            <person name="Young G."/>
            <person name="Yu Q."/>
            <person name="Zembek L."/>
            <person name="Zhong D."/>
            <person name="Zimmer A."/>
            <person name="Zwirko Z."/>
            <person name="Jaffe D.B."/>
            <person name="Alvarez P."/>
            <person name="Brockman W."/>
            <person name="Butler J."/>
            <person name="Chin C."/>
            <person name="Gnerre S."/>
            <person name="Grabherr M."/>
            <person name="Kleber M."/>
            <person name="Mauceli E."/>
            <person name="MacCallum I."/>
        </authorList>
    </citation>
    <scope>NUCLEOTIDE SEQUENCE [LARGE SCALE GENOMIC DNA]</scope>
    <source>
        <strain evidence="16">Tucson 15010-1051.87</strain>
    </source>
</reference>
<dbReference type="InterPro" id="IPR036529">
    <property type="entry name" value="KIX_dom_sf"/>
</dbReference>
<feature type="region of interest" description="Disordered" evidence="11">
    <location>
        <begin position="63"/>
        <end position="100"/>
    </location>
</feature>
<keyword evidence="7 10" id="KW-0804">Transcription</keyword>
<evidence type="ECO:0000256" key="9">
    <source>
        <dbReference type="ARBA" id="ARBA00032016"/>
    </source>
</evidence>
<keyword evidence="6 10" id="KW-0010">Activator</keyword>
<feature type="domain" description="Mediator of RNA polymerase II transcription subunit 15 N-terminal" evidence="12">
    <location>
        <begin position="1"/>
        <end position="72"/>
    </location>
</feature>
<evidence type="ECO:0000313" key="15">
    <source>
        <dbReference type="EMBL" id="EDW64994.2"/>
    </source>
</evidence>
<comment type="subcellular location">
    <subcellularLocation>
        <location evidence="1 10">Nucleus</location>
    </subcellularLocation>
</comment>
<comment type="subunit">
    <text evidence="3 10">Component of the Mediator complex.</text>
</comment>
<dbReference type="STRING" id="7244.B4LTM1"/>
<evidence type="ECO:0000256" key="11">
    <source>
        <dbReference type="SAM" id="MobiDB-lite"/>
    </source>
</evidence>
<evidence type="ECO:0000256" key="1">
    <source>
        <dbReference type="ARBA" id="ARBA00004123"/>
    </source>
</evidence>
<dbReference type="Pfam" id="PF21539">
    <property type="entry name" value="Med15_C"/>
    <property type="match status" value="1"/>
</dbReference>
<evidence type="ECO:0000256" key="2">
    <source>
        <dbReference type="ARBA" id="ARBA00009807"/>
    </source>
</evidence>
<dbReference type="GO" id="GO:0003712">
    <property type="term" value="F:transcription coregulator activity"/>
    <property type="evidence" value="ECO:0007669"/>
    <property type="project" value="InterPro"/>
</dbReference>
<gene>
    <name evidence="15" type="primary">Dvir\GJ17780</name>
    <name evidence="10" type="synonym">MED15</name>
    <name evidence="15" type="ORF">Dvir_GJ17780</name>
</gene>
<evidence type="ECO:0000259" key="12">
    <source>
        <dbReference type="Pfam" id="PF09606"/>
    </source>
</evidence>
<dbReference type="eggNOG" id="KOG4331">
    <property type="taxonomic scope" value="Eukaryota"/>
</dbReference>
<protein>
    <recommendedName>
        <fullName evidence="4 10">Mediator of RNA polymerase II transcription subunit 15</fullName>
    </recommendedName>
    <alternativeName>
        <fullName evidence="9 10">Mediator complex subunit 15</fullName>
    </alternativeName>
</protein>
<sequence>MAEEWQSQNFRQNVISKIHDMLPQNGPEPNKNASMMENHIFRKSHTKDEYLGLVAKLFMHYKDASQRKSQPQQQRQQQQQQQQQLQQQQQQQPAPSNAEMGQQNIMQDPLNALQNLASQGNRNPQLMPMGGAPGPNQMAGPGGPGTASNLLQTLNQQRPGQQQMQPMPNIRGQLPMGAGAGGQQMVQVQQMAGGNGPGGGAGGMQLNAMGPAVSQGQGQIVGNAGGMPNQMVGPGPNSGPTGGAAGGMPNQMSPMVMGMGNPMMRMNQGMQGMPSNMQQQQQHNVVGGPAGQQQVGGPGGLPPNAVQQGGGAMNPMAGMNVNMPPNMQQKPNMGMGQAGQMFAGNRGGVVGGQQQQPQQPFMRSSPSPADAQQLQQQLVGNQTPTQQPPTPQMPTPQMIPSPALVPQSSPQMMMQNTQRNIRQQSPSASINTPGQVTGNSPFNPQEEALYREKYKQLTKYIEPLKRMLGKISNDGTNVEKMTKMSKLLEILCNPTQRVQLDTLLKCEKALEKMDLVSYSGQQFGKSSNPLLEVINTTLQSPLANHTLHRTFRPSLELLFGTDICAPVPTKKPRLEEKTTPFEQDVPHVLQGEIARLDTKFKVKLDTTAQNNNKTIRLICCLDDKRLPSVPPVSVSVPEEYPWQSPDCSLTEQEYSATPFLQTVQQALIARMSKLPKNYSLSHLLDTWEMAVRQACSPQSKPRAMCELSTLLGI</sequence>
<feature type="region of interest" description="Disordered" evidence="11">
    <location>
        <begin position="225"/>
        <end position="246"/>
    </location>
</feature>
<feature type="region of interest" description="Disordered" evidence="11">
    <location>
        <begin position="424"/>
        <end position="443"/>
    </location>
</feature>
<dbReference type="OrthoDB" id="10055322at2759"/>
<feature type="compositionally biased region" description="Low complexity" evidence="11">
    <location>
        <begin position="70"/>
        <end position="92"/>
    </location>
</feature>
<evidence type="ECO:0000259" key="13">
    <source>
        <dbReference type="Pfam" id="PF21538"/>
    </source>
</evidence>
<organism evidence="15 16">
    <name type="scientific">Drosophila virilis</name>
    <name type="common">Fruit fly</name>
    <dbReference type="NCBI Taxonomy" id="7244"/>
    <lineage>
        <taxon>Eukaryota</taxon>
        <taxon>Metazoa</taxon>
        <taxon>Ecdysozoa</taxon>
        <taxon>Arthropoda</taxon>
        <taxon>Hexapoda</taxon>
        <taxon>Insecta</taxon>
        <taxon>Pterygota</taxon>
        <taxon>Neoptera</taxon>
        <taxon>Endopterygota</taxon>
        <taxon>Diptera</taxon>
        <taxon>Brachycera</taxon>
        <taxon>Muscomorpha</taxon>
        <taxon>Ephydroidea</taxon>
        <taxon>Drosophilidae</taxon>
        <taxon>Drosophila</taxon>
    </lineage>
</organism>